<sequence>MPSKKPVSEEIDTTLHEEDKVHLKPFLGMRPGIYLAGIYSVLIVLILYFALLYPGISKPGSVLVVDSEPFGAAIRVDGVYMAAAPCSVFVPRGIHRVEAVLPGFEPYRVELEIKSRAFASLFAPLKLPFRAELKPLDPAAAFVNEAADFAAWTFAGEPTASYQIPLSLSEGAYRLGPSASNGAVFDAMDKTLRASARFAVTRASLRDLARAKFLLDNQGLSPSPLSLVSSAQDILAFLGANPGSAAWLADTLQDNASSEIAESSWYMGEVDYASTLGNPGGAATSNGPAVLGLNFKEISGGEFVQPGAFPHKAKVENFYLAETEITAPVWDLFLNENPKWRQENTAELMKQGLVNSDYLKVAEFQDLNRNPPAAGIPGISWHAARAFCQWLTAKLPPAYSKWEARLPTEAEWEYAAGAGIGMQGAYWEWCEDSYAPLDFFPDPASISNNLSPEKSVKGGAWISPSGSVATETRGSLPPYSCSAFVSFRPALGAKP</sequence>
<dbReference type="GO" id="GO:0120147">
    <property type="term" value="F:formylglycine-generating oxidase activity"/>
    <property type="evidence" value="ECO:0007669"/>
    <property type="project" value="TreeGrafter"/>
</dbReference>
<dbReference type="Pfam" id="PF08308">
    <property type="entry name" value="PEGA"/>
    <property type="match status" value="1"/>
</dbReference>
<dbReference type="InterPro" id="IPR042095">
    <property type="entry name" value="SUMF_sf"/>
</dbReference>
<evidence type="ECO:0000256" key="1">
    <source>
        <dbReference type="SAM" id="Phobius"/>
    </source>
</evidence>
<dbReference type="eggNOG" id="COG1262">
    <property type="taxonomic scope" value="Bacteria"/>
</dbReference>
<reference evidence="5" key="1">
    <citation type="submission" date="2009-12" db="EMBL/GenBank/DDBJ databases">
        <title>Complete sequence of Treponema azotonutricium strain ZAS-9.</title>
        <authorList>
            <person name="Tetu S.G."/>
            <person name="Matson E."/>
            <person name="Ren Q."/>
            <person name="Seshadri R."/>
            <person name="Elbourne L."/>
            <person name="Hassan K.A."/>
            <person name="Durkin A."/>
            <person name="Radune D."/>
            <person name="Mohamoud Y."/>
            <person name="Shay R."/>
            <person name="Jin S."/>
            <person name="Zhang X."/>
            <person name="Lucey K."/>
            <person name="Ballor N.R."/>
            <person name="Ottesen E."/>
            <person name="Rosenthal R."/>
            <person name="Allen A."/>
            <person name="Leadbetter J.R."/>
            <person name="Paulsen I.T."/>
        </authorList>
    </citation>
    <scope>NUCLEOTIDE SEQUENCE [LARGE SCALE GENOMIC DNA]</scope>
    <source>
        <strain evidence="5">ATCC BAA-888 / DSM 13862 / ZAS-9</strain>
    </source>
</reference>
<dbReference type="KEGG" id="taz:TREAZ_0415"/>
<dbReference type="InterPro" id="IPR051043">
    <property type="entry name" value="Sulfatase_Mod_Factor_Kinase"/>
</dbReference>
<dbReference type="RefSeq" id="WP_015711530.1">
    <property type="nucleotide sequence ID" value="NC_015577.1"/>
</dbReference>
<name>F5YCV9_LEAAZ</name>
<dbReference type="PANTHER" id="PTHR23150:SF19">
    <property type="entry name" value="FORMYLGLYCINE-GENERATING ENZYME"/>
    <property type="match status" value="1"/>
</dbReference>
<keyword evidence="1" id="KW-0812">Transmembrane</keyword>
<evidence type="ECO:0000313" key="4">
    <source>
        <dbReference type="EMBL" id="AEF80983.1"/>
    </source>
</evidence>
<gene>
    <name evidence="4" type="ordered locus">TREAZ_0415</name>
</gene>
<keyword evidence="5" id="KW-1185">Reference proteome</keyword>
<accession>F5YCV9</accession>
<dbReference type="PANTHER" id="PTHR23150">
    <property type="entry name" value="SULFATASE MODIFYING FACTOR 1, 2"/>
    <property type="match status" value="1"/>
</dbReference>
<reference evidence="4 5" key="2">
    <citation type="journal article" date="2011" name="ISME J.">
        <title>RNA-seq reveals cooperative metabolic interactions between two termite-gut spirochete species in co-culture.</title>
        <authorList>
            <person name="Rosenthal A.Z."/>
            <person name="Matson E.G."/>
            <person name="Eldar A."/>
            <person name="Leadbetter J.R."/>
        </authorList>
    </citation>
    <scope>NUCLEOTIDE SEQUENCE [LARGE SCALE GENOMIC DNA]</scope>
    <source>
        <strain evidence="5">ATCC BAA-888 / DSM 13862 / ZAS-9</strain>
    </source>
</reference>
<evidence type="ECO:0000259" key="2">
    <source>
        <dbReference type="Pfam" id="PF03781"/>
    </source>
</evidence>
<proteinExistence type="predicted"/>
<keyword evidence="1" id="KW-0472">Membrane</keyword>
<dbReference type="OrthoDB" id="350046at2"/>
<dbReference type="InParanoid" id="F5YCV9"/>
<dbReference type="SUPFAM" id="SSF56436">
    <property type="entry name" value="C-type lectin-like"/>
    <property type="match status" value="1"/>
</dbReference>
<dbReference type="Gene3D" id="3.90.1580.10">
    <property type="entry name" value="paralog of FGE (formylglycine-generating enzyme)"/>
    <property type="match status" value="2"/>
</dbReference>
<dbReference type="AlphaFoldDB" id="F5YCV9"/>
<keyword evidence="1" id="KW-1133">Transmembrane helix</keyword>
<evidence type="ECO:0000313" key="5">
    <source>
        <dbReference type="Proteomes" id="UP000009222"/>
    </source>
</evidence>
<dbReference type="InterPro" id="IPR016187">
    <property type="entry name" value="CTDL_fold"/>
</dbReference>
<organism evidence="4 5">
    <name type="scientific">Leadbettera azotonutricia (strain ATCC BAA-888 / DSM 13862 / ZAS-9)</name>
    <name type="common">Treponema azotonutricium</name>
    <dbReference type="NCBI Taxonomy" id="545695"/>
    <lineage>
        <taxon>Bacteria</taxon>
        <taxon>Pseudomonadati</taxon>
        <taxon>Spirochaetota</taxon>
        <taxon>Spirochaetia</taxon>
        <taxon>Spirochaetales</taxon>
        <taxon>Breznakiellaceae</taxon>
        <taxon>Leadbettera</taxon>
    </lineage>
</organism>
<feature type="transmembrane region" description="Helical" evidence="1">
    <location>
        <begin position="33"/>
        <end position="53"/>
    </location>
</feature>
<feature type="domain" description="Sulfatase-modifying factor enzyme-like" evidence="2">
    <location>
        <begin position="307"/>
        <end position="419"/>
    </location>
</feature>
<dbReference type="HOGENOM" id="CLU_550854_0_0_12"/>
<dbReference type="Proteomes" id="UP000009222">
    <property type="component" value="Chromosome"/>
</dbReference>
<dbReference type="Pfam" id="PF03781">
    <property type="entry name" value="FGE-sulfatase"/>
    <property type="match status" value="1"/>
</dbReference>
<protein>
    <submittedName>
        <fullName evidence="4">PEGA domain protein</fullName>
    </submittedName>
</protein>
<dbReference type="STRING" id="545695.TREAZ_0415"/>
<feature type="domain" description="PEGA" evidence="3">
    <location>
        <begin position="62"/>
        <end position="115"/>
    </location>
</feature>
<dbReference type="InterPro" id="IPR005532">
    <property type="entry name" value="SUMF_dom"/>
</dbReference>
<dbReference type="EMBL" id="CP001841">
    <property type="protein sequence ID" value="AEF80983.1"/>
    <property type="molecule type" value="Genomic_DNA"/>
</dbReference>
<dbReference type="InterPro" id="IPR013229">
    <property type="entry name" value="PEGA"/>
</dbReference>
<evidence type="ECO:0000259" key="3">
    <source>
        <dbReference type="Pfam" id="PF08308"/>
    </source>
</evidence>